<keyword evidence="2" id="KW-1185">Reference proteome</keyword>
<proteinExistence type="predicted"/>
<dbReference type="InterPro" id="IPR052913">
    <property type="entry name" value="Glycopeptide_resist_protein"/>
</dbReference>
<organism evidence="1 2">
    <name type="scientific">Luteolibacter ambystomatis</name>
    <dbReference type="NCBI Taxonomy" id="2824561"/>
    <lineage>
        <taxon>Bacteria</taxon>
        <taxon>Pseudomonadati</taxon>
        <taxon>Verrucomicrobiota</taxon>
        <taxon>Verrucomicrobiia</taxon>
        <taxon>Verrucomicrobiales</taxon>
        <taxon>Verrucomicrobiaceae</taxon>
        <taxon>Luteolibacter</taxon>
    </lineage>
</organism>
<dbReference type="Proteomes" id="UP000676169">
    <property type="component" value="Chromosome"/>
</dbReference>
<sequence>MQPTPEAEHQAPGRVESALFFLKSRAFIARRWWQERNQPVSRHSHGTLWRGAPQIGHAKAALWTQLTPEEFPLTAGKVQNLRAACRRLHGTEVPAGEVFSFWKQLGRTTRSRGFTTGRELRSGCMVPNLGGGLCQLSGLLHAAALEAGVEVVERHEHSRTLPGTPLPPERDATVFWNYVDLRFRAPFAWRLEARLTATDLLVVIRAVTPSRCREDHAAAVSLGVPVRAAADGDCLTCGVTSCFRHPSATKNHAPAAGHTAFVLDGLWPEFDDWCRRHSKPGDRWYTPLDGQRWHKPNYAWSPPADATAYHATFETLLRSWRQRKLPGQGAVRQKFLLDAQRQLAETLGRRIDPQARHLIVSQTLLPHLWKAGYLGGRTFDVLVNRWPMEELQYRLDAAAEQHQQSDTLADFRADPELVHAENEALVAAARLITPHRAIAARFGSRALLLDWKMPEARPRVLPQEEPKWFFPASALGRKGIYELAEAMQGLGGELLVLGKAREGSNNPLEGIRHRSGDVSEIPACTAVVLPAWIEHEPRLALRALAAGVPVIATRNCGLPSHPLLIEIEAGDSEILREAMEECIGSPQACAVA</sequence>
<dbReference type="Pfam" id="PF04294">
    <property type="entry name" value="VanW"/>
    <property type="match status" value="1"/>
</dbReference>
<dbReference type="PANTHER" id="PTHR35788:SF1">
    <property type="entry name" value="EXPORTED PROTEIN"/>
    <property type="match status" value="1"/>
</dbReference>
<dbReference type="KEGG" id="lamb:KBB96_06695"/>
<dbReference type="AlphaFoldDB" id="A0A975J203"/>
<evidence type="ECO:0000313" key="1">
    <source>
        <dbReference type="EMBL" id="QUE52575.1"/>
    </source>
</evidence>
<dbReference type="InterPro" id="IPR007391">
    <property type="entry name" value="Vancomycin_resist_VanW"/>
</dbReference>
<gene>
    <name evidence="1" type="ORF">KBB96_06695</name>
</gene>
<evidence type="ECO:0000313" key="2">
    <source>
        <dbReference type="Proteomes" id="UP000676169"/>
    </source>
</evidence>
<protein>
    <submittedName>
        <fullName evidence="1">VanW family protein</fullName>
    </submittedName>
</protein>
<dbReference type="Gene3D" id="3.40.50.2000">
    <property type="entry name" value="Glycogen Phosphorylase B"/>
    <property type="match status" value="1"/>
</dbReference>
<dbReference type="PANTHER" id="PTHR35788">
    <property type="entry name" value="EXPORTED PROTEIN-RELATED"/>
    <property type="match status" value="1"/>
</dbReference>
<accession>A0A975J203</accession>
<dbReference type="SUPFAM" id="SSF53756">
    <property type="entry name" value="UDP-Glycosyltransferase/glycogen phosphorylase"/>
    <property type="match status" value="1"/>
</dbReference>
<dbReference type="EMBL" id="CP073100">
    <property type="protein sequence ID" value="QUE52575.1"/>
    <property type="molecule type" value="Genomic_DNA"/>
</dbReference>
<reference evidence="1" key="1">
    <citation type="submission" date="2021-04" db="EMBL/GenBank/DDBJ databases">
        <title>Luteolibacter sp. 32A isolated from the skin of an Anderson's salamander (Ambystoma andersonii).</title>
        <authorList>
            <person name="Spergser J."/>
            <person name="Busse H.-J."/>
        </authorList>
    </citation>
    <scope>NUCLEOTIDE SEQUENCE</scope>
    <source>
        <strain evidence="1">32A</strain>
    </source>
</reference>
<dbReference type="RefSeq" id="WP_211633798.1">
    <property type="nucleotide sequence ID" value="NZ_CP073100.1"/>
</dbReference>
<name>A0A975J203_9BACT</name>